<sequence>MTADHMLPSSSLPRLVMVCAHPCTALLHTSLLRTRETRERCKLQPTLDIAAISKPITFVSHSTRFHCYARVIKTHGTMVYDAKLLNGDRLMPTCQNMIRLAIALAAASRRRFPLFLRAYTTQHQVRSNTQSNLTTVTDQ</sequence>
<dbReference type="EMBL" id="KN831964">
    <property type="protein sequence ID" value="KIO05954.1"/>
    <property type="molecule type" value="Genomic_DNA"/>
</dbReference>
<reference evidence="2" key="2">
    <citation type="submission" date="2015-01" db="EMBL/GenBank/DDBJ databases">
        <title>Evolutionary Origins and Diversification of the Mycorrhizal Mutualists.</title>
        <authorList>
            <consortium name="DOE Joint Genome Institute"/>
            <consortium name="Mycorrhizal Genomics Consortium"/>
            <person name="Kohler A."/>
            <person name="Kuo A."/>
            <person name="Nagy L.G."/>
            <person name="Floudas D."/>
            <person name="Copeland A."/>
            <person name="Barry K.W."/>
            <person name="Cichocki N."/>
            <person name="Veneault-Fourrey C."/>
            <person name="LaButti K."/>
            <person name="Lindquist E.A."/>
            <person name="Lipzen A."/>
            <person name="Lundell T."/>
            <person name="Morin E."/>
            <person name="Murat C."/>
            <person name="Riley R."/>
            <person name="Ohm R."/>
            <person name="Sun H."/>
            <person name="Tunlid A."/>
            <person name="Henrissat B."/>
            <person name="Grigoriev I.V."/>
            <person name="Hibbett D.S."/>
            <person name="Martin F."/>
        </authorList>
    </citation>
    <scope>NUCLEOTIDE SEQUENCE [LARGE SCALE GENOMIC DNA]</scope>
    <source>
        <strain evidence="2">Marx 270</strain>
    </source>
</reference>
<name>A0A0C3PDS7_PISTI</name>
<gene>
    <name evidence="1" type="ORF">M404DRAFT_488200</name>
</gene>
<evidence type="ECO:0000313" key="2">
    <source>
        <dbReference type="Proteomes" id="UP000054217"/>
    </source>
</evidence>
<reference evidence="1 2" key="1">
    <citation type="submission" date="2014-04" db="EMBL/GenBank/DDBJ databases">
        <authorList>
            <consortium name="DOE Joint Genome Institute"/>
            <person name="Kuo A."/>
            <person name="Kohler A."/>
            <person name="Costa M.D."/>
            <person name="Nagy L.G."/>
            <person name="Floudas D."/>
            <person name="Copeland A."/>
            <person name="Barry K.W."/>
            <person name="Cichocki N."/>
            <person name="Veneault-Fourrey C."/>
            <person name="LaButti K."/>
            <person name="Lindquist E.A."/>
            <person name="Lipzen A."/>
            <person name="Lundell T."/>
            <person name="Morin E."/>
            <person name="Murat C."/>
            <person name="Sun H."/>
            <person name="Tunlid A."/>
            <person name="Henrissat B."/>
            <person name="Grigoriev I.V."/>
            <person name="Hibbett D.S."/>
            <person name="Martin F."/>
            <person name="Nordberg H.P."/>
            <person name="Cantor M.N."/>
            <person name="Hua S.X."/>
        </authorList>
    </citation>
    <scope>NUCLEOTIDE SEQUENCE [LARGE SCALE GENOMIC DNA]</scope>
    <source>
        <strain evidence="1 2">Marx 270</strain>
    </source>
</reference>
<organism evidence="1 2">
    <name type="scientific">Pisolithus tinctorius Marx 270</name>
    <dbReference type="NCBI Taxonomy" id="870435"/>
    <lineage>
        <taxon>Eukaryota</taxon>
        <taxon>Fungi</taxon>
        <taxon>Dikarya</taxon>
        <taxon>Basidiomycota</taxon>
        <taxon>Agaricomycotina</taxon>
        <taxon>Agaricomycetes</taxon>
        <taxon>Agaricomycetidae</taxon>
        <taxon>Boletales</taxon>
        <taxon>Sclerodermatineae</taxon>
        <taxon>Pisolithaceae</taxon>
        <taxon>Pisolithus</taxon>
    </lineage>
</organism>
<dbReference type="AlphaFoldDB" id="A0A0C3PDS7"/>
<accession>A0A0C3PDS7</accession>
<dbReference type="HOGENOM" id="CLU_1845907_0_0_1"/>
<evidence type="ECO:0000313" key="1">
    <source>
        <dbReference type="EMBL" id="KIO05954.1"/>
    </source>
</evidence>
<dbReference type="Proteomes" id="UP000054217">
    <property type="component" value="Unassembled WGS sequence"/>
</dbReference>
<dbReference type="InParanoid" id="A0A0C3PDS7"/>
<proteinExistence type="predicted"/>
<keyword evidence="2" id="KW-1185">Reference proteome</keyword>
<protein>
    <submittedName>
        <fullName evidence="1">Uncharacterized protein</fullName>
    </submittedName>
</protein>